<dbReference type="EMBL" id="UFQT01000098">
    <property type="protein sequence ID" value="SSX19816.1"/>
    <property type="molecule type" value="Genomic_DNA"/>
</dbReference>
<feature type="region of interest" description="Disordered" evidence="2">
    <location>
        <begin position="697"/>
        <end position="804"/>
    </location>
</feature>
<sequence>MTDIDIDLYDDLEVIPNKFEQEKEELVQKYETLKKDYDTVKVELDELRETLKNVKSSESALKILKTNYDSLQLTAQNEIERLKRQNTAMRKELDDVLFRRARPKYDSSVEKNHFGTQTDQVKKYNFGVQTDQVQIAKKNESKEAKTYVKDEKQSESRRTKRLRSKSLEIEEKSKKKPTTRENDRKRSKCDKDDDRNSKPIKNETSRDRKEKDKAREKTDGKTDTRKSSRKPSELKESRHQEKSTLNEKAKISKELDDNKHISKSNKISSRTLTNKTDTNEEKIKHENQVKSNEVQKSESKQKPVNENKQDSKEKSIFNEKEKHRLRKSSERTKKFEPQSENENVKIENQKITSKESVKSEKTEQNNFIDIIRESKNSPIEKNVTKTPKNDKDNEKNHELDHSKKTPLQLLWNERQIETTQDESQNTLDIFGSISDLSLSHKFDESQKSKSEKIINNLFSDSESTQKVCQEDLEDGELVEDPPTLGTKINDEIRQNSNQKNVLEEKMNNFGNNIEKSVKTQTSKNSISKIVPGTVDDSACDMGEIIQKQSSMAQNDDQISIETKISNECKNDIETVKSDQNQTSIESNPENKEKGTETKVSRLLEISDVQISDEESTPKAQVIRTGLKLNSLETIYMQNQDLIGDQSNISLLIAADIFLQNENTVKKSAEKNCEGTSLANETPKIAENKDKVKPFLGFDAKDQESSPNKISPETTNSNDSQKENICTPVVNQSSDKVYHHHGSTPKTMNKSEPKQLIAQLNSGPTDPTPDSSKEVMEESHGDNSTANDDSLNSSAKRKIIETKGTQYIVEERDDMVVFIVNRKKVKKEKKEKKSKKHKNKDKKRRSSATENLS</sequence>
<feature type="coiled-coil region" evidence="1">
    <location>
        <begin position="23"/>
        <end position="99"/>
    </location>
</feature>
<evidence type="ECO:0000313" key="3">
    <source>
        <dbReference type="EMBL" id="SSX19816.1"/>
    </source>
</evidence>
<feature type="region of interest" description="Disordered" evidence="2">
    <location>
        <begin position="820"/>
        <end position="852"/>
    </location>
</feature>
<feature type="compositionally biased region" description="Basic and acidic residues" evidence="2">
    <location>
        <begin position="277"/>
        <end position="363"/>
    </location>
</feature>
<proteinExistence type="predicted"/>
<keyword evidence="1" id="KW-0175">Coiled coil</keyword>
<dbReference type="VEuPathDB" id="VectorBase:CSON015488"/>
<feature type="compositionally biased region" description="Polar residues" evidence="2">
    <location>
        <begin position="757"/>
        <end position="769"/>
    </location>
</feature>
<name>A0A336LP77_CULSO</name>
<feature type="region of interest" description="Disordered" evidence="2">
    <location>
        <begin position="137"/>
        <end position="407"/>
    </location>
</feature>
<feature type="compositionally biased region" description="Basic and acidic residues" evidence="2">
    <location>
        <begin position="588"/>
        <end position="597"/>
    </location>
</feature>
<accession>A0A336LP77</accession>
<evidence type="ECO:0000256" key="1">
    <source>
        <dbReference type="SAM" id="Coils"/>
    </source>
</evidence>
<reference evidence="3" key="1">
    <citation type="submission" date="2018-07" db="EMBL/GenBank/DDBJ databases">
        <authorList>
            <person name="Quirk P.G."/>
            <person name="Krulwich T.A."/>
        </authorList>
    </citation>
    <scope>NUCLEOTIDE SEQUENCE</scope>
</reference>
<feature type="compositionally biased region" description="Polar residues" evidence="2">
    <location>
        <begin position="704"/>
        <end position="718"/>
    </location>
</feature>
<feature type="compositionally biased region" description="Polar residues" evidence="2">
    <location>
        <begin position="577"/>
        <end position="587"/>
    </location>
</feature>
<feature type="compositionally biased region" description="Basic and acidic residues" evidence="2">
    <location>
        <begin position="165"/>
        <end position="260"/>
    </location>
</feature>
<feature type="compositionally biased region" description="Polar residues" evidence="2">
    <location>
        <begin position="781"/>
        <end position="793"/>
    </location>
</feature>
<feature type="compositionally biased region" description="Basic and acidic residues" evidence="2">
    <location>
        <begin position="770"/>
        <end position="780"/>
    </location>
</feature>
<feature type="compositionally biased region" description="Basic residues" evidence="2">
    <location>
        <begin position="820"/>
        <end position="845"/>
    </location>
</feature>
<dbReference type="AlphaFoldDB" id="A0A336LP77"/>
<organism evidence="3">
    <name type="scientific">Culicoides sonorensis</name>
    <name type="common">Biting midge</name>
    <dbReference type="NCBI Taxonomy" id="179676"/>
    <lineage>
        <taxon>Eukaryota</taxon>
        <taxon>Metazoa</taxon>
        <taxon>Ecdysozoa</taxon>
        <taxon>Arthropoda</taxon>
        <taxon>Hexapoda</taxon>
        <taxon>Insecta</taxon>
        <taxon>Pterygota</taxon>
        <taxon>Neoptera</taxon>
        <taxon>Endopterygota</taxon>
        <taxon>Diptera</taxon>
        <taxon>Nematocera</taxon>
        <taxon>Chironomoidea</taxon>
        <taxon>Ceratopogonidae</taxon>
        <taxon>Ceratopogoninae</taxon>
        <taxon>Culicoides</taxon>
        <taxon>Monoculicoides</taxon>
    </lineage>
</organism>
<feature type="region of interest" description="Disordered" evidence="2">
    <location>
        <begin position="575"/>
        <end position="597"/>
    </location>
</feature>
<protein>
    <submittedName>
        <fullName evidence="3">CSON015488 protein</fullName>
    </submittedName>
</protein>
<feature type="compositionally biased region" description="Basic and acidic residues" evidence="2">
    <location>
        <begin position="387"/>
        <end position="403"/>
    </location>
</feature>
<dbReference type="OMA" id="EMEIPTH"/>
<gene>
    <name evidence="3" type="primary">CSON015488</name>
</gene>
<evidence type="ECO:0000256" key="2">
    <source>
        <dbReference type="SAM" id="MobiDB-lite"/>
    </source>
</evidence>
<feature type="compositionally biased region" description="Basic and acidic residues" evidence="2">
    <location>
        <begin position="137"/>
        <end position="157"/>
    </location>
</feature>